<comment type="caution">
    <text evidence="10">The sequence shown here is derived from an EMBL/GenBank/DDBJ whole genome shotgun (WGS) entry which is preliminary data.</text>
</comment>
<dbReference type="InterPro" id="IPR036259">
    <property type="entry name" value="MFS_trans_sf"/>
</dbReference>
<sequence length="450" mass="49353">MVNMDTMPLRWGHIRILVIASAGQFFGGVLAVLIGVIAPLIAITHHPELSSWLQGLVFSSGLTGITVGSLFFGHFSDRYGYLFFFRLCPLLILFASLWIFFSQSILVLTICLLIIGFGIGGGYALDPSYVSETMPKKWKRQMLGISKATSALGNIIMIIVAYFVLKNTANPEIWNKLFLFISIFAAITFLSRIHFAESPEWLAIHGKIQEAEKSVRFFLGNDVYIGELANKSKIRHQPQSSWKELFVRGNIKKIILSGIPWGCEGMGVYGIGIFTPILLLSLGFIPPETLPFDRVTDALKITLYINFAVISGFILGISFINKINPIRDQSLGFFVSAIGLFIVLLGYIYHSSAWVILVGFMLFEIALNAGPHMMTFILPSRIYDLQTRASGEGVASALGKLGAIIATFIIPLLLNLGGGKLVLMVAIGTLILGGVITAIVGPMVFKQLPK</sequence>
<gene>
    <name evidence="10" type="ORF">BA92_07110</name>
    <name evidence="9" type="ORF">IE90_12710</name>
</gene>
<dbReference type="InterPro" id="IPR005828">
    <property type="entry name" value="MFS_sugar_transport-like"/>
</dbReference>
<evidence type="ECO:0000313" key="12">
    <source>
        <dbReference type="Proteomes" id="UP000031980"/>
    </source>
</evidence>
<dbReference type="PROSITE" id="PS50850">
    <property type="entry name" value="MFS"/>
    <property type="match status" value="1"/>
</dbReference>
<feature type="transmembrane region" description="Helical" evidence="7">
    <location>
        <begin position="16"/>
        <end position="43"/>
    </location>
</feature>
<dbReference type="GO" id="GO:0022857">
    <property type="term" value="F:transmembrane transporter activity"/>
    <property type="evidence" value="ECO:0007669"/>
    <property type="project" value="InterPro"/>
</dbReference>
<evidence type="ECO:0000313" key="9">
    <source>
        <dbReference type="EMBL" id="KIO43072.1"/>
    </source>
</evidence>
<protein>
    <submittedName>
        <fullName evidence="10">MFS transporter</fullName>
    </submittedName>
</protein>
<dbReference type="Proteomes" id="UP000031937">
    <property type="component" value="Unassembled WGS sequence"/>
</dbReference>
<feature type="transmembrane region" description="Helical" evidence="7">
    <location>
        <begin position="331"/>
        <end position="349"/>
    </location>
</feature>
<evidence type="ECO:0000256" key="2">
    <source>
        <dbReference type="ARBA" id="ARBA00010992"/>
    </source>
</evidence>
<evidence type="ECO:0000313" key="11">
    <source>
        <dbReference type="Proteomes" id="UP000031937"/>
    </source>
</evidence>
<evidence type="ECO:0000256" key="5">
    <source>
        <dbReference type="ARBA" id="ARBA00022989"/>
    </source>
</evidence>
<feature type="transmembrane region" description="Helical" evidence="7">
    <location>
        <begin position="105"/>
        <end position="125"/>
    </location>
</feature>
<keyword evidence="6 7" id="KW-0472">Membrane</keyword>
<feature type="transmembrane region" description="Helical" evidence="7">
    <location>
        <begin position="398"/>
        <end position="416"/>
    </location>
</feature>
<feature type="transmembrane region" description="Helical" evidence="7">
    <location>
        <begin position="79"/>
        <end position="99"/>
    </location>
</feature>
<evidence type="ECO:0000256" key="1">
    <source>
        <dbReference type="ARBA" id="ARBA00004141"/>
    </source>
</evidence>
<evidence type="ECO:0000256" key="6">
    <source>
        <dbReference type="ARBA" id="ARBA00023136"/>
    </source>
</evidence>
<feature type="domain" description="Major facilitator superfamily (MFS) profile" evidence="8">
    <location>
        <begin position="16"/>
        <end position="445"/>
    </location>
</feature>
<dbReference type="PRINTS" id="PR00173">
    <property type="entry name" value="EDTRNSPORT"/>
</dbReference>
<dbReference type="EMBL" id="JPIU01000038">
    <property type="protein sequence ID" value="KIO44787.1"/>
    <property type="molecule type" value="Genomic_DNA"/>
</dbReference>
<dbReference type="Gene3D" id="1.20.1250.20">
    <property type="entry name" value="MFS general substrate transporter like domains"/>
    <property type="match status" value="1"/>
</dbReference>
<feature type="transmembrane region" description="Helical" evidence="7">
    <location>
        <begin position="145"/>
        <end position="165"/>
    </location>
</feature>
<dbReference type="PANTHER" id="PTHR23511:SF34">
    <property type="entry name" value="SYNAPTIC VESICLE GLYCOPROTEIN 2"/>
    <property type="match status" value="1"/>
</dbReference>
<dbReference type="AlphaFoldDB" id="A0A0C3NF65"/>
<keyword evidence="5 7" id="KW-1133">Transmembrane helix</keyword>
<comment type="similarity">
    <text evidence="2">Belongs to the major facilitator superfamily. Sugar transporter (TC 2.A.1.1) family.</text>
</comment>
<dbReference type="InterPro" id="IPR005829">
    <property type="entry name" value="Sugar_transporter_CS"/>
</dbReference>
<reference evidence="10 12" key="1">
    <citation type="submission" date="2014-07" db="EMBL/GenBank/DDBJ databases">
        <title>Porphyromonadaceae bacterium OUH 308042 = ATCC BAA-2681 = DSM 28342 draft genome.</title>
        <authorList>
            <person name="Sydenham T.V."/>
            <person name="Hasman H."/>
            <person name="Justensen U.S."/>
        </authorList>
    </citation>
    <scope>NUCLEOTIDE SEQUENCE [LARGE SCALE GENOMIC DNA]</scope>
    <source>
        <strain evidence="10 12">OUH 308042</strain>
    </source>
</reference>
<keyword evidence="3" id="KW-0813">Transport</keyword>
<dbReference type="SUPFAM" id="SSF103473">
    <property type="entry name" value="MFS general substrate transporter"/>
    <property type="match status" value="1"/>
</dbReference>
<feature type="transmembrane region" description="Helical" evidence="7">
    <location>
        <begin position="422"/>
        <end position="445"/>
    </location>
</feature>
<dbReference type="PROSITE" id="PS00217">
    <property type="entry name" value="SUGAR_TRANSPORT_2"/>
    <property type="match status" value="1"/>
</dbReference>
<evidence type="ECO:0000259" key="8">
    <source>
        <dbReference type="PROSITE" id="PS50850"/>
    </source>
</evidence>
<evidence type="ECO:0000256" key="3">
    <source>
        <dbReference type="ARBA" id="ARBA00022448"/>
    </source>
</evidence>
<dbReference type="GO" id="GO:0016020">
    <property type="term" value="C:membrane"/>
    <property type="evidence" value="ECO:0007669"/>
    <property type="project" value="UniProtKB-SubCell"/>
</dbReference>
<feature type="transmembrane region" description="Helical" evidence="7">
    <location>
        <begin position="177"/>
        <end position="195"/>
    </location>
</feature>
<dbReference type="InterPro" id="IPR020846">
    <property type="entry name" value="MFS_dom"/>
</dbReference>
<evidence type="ECO:0000256" key="7">
    <source>
        <dbReference type="SAM" id="Phobius"/>
    </source>
</evidence>
<reference evidence="9 11" key="2">
    <citation type="submission" date="2014-07" db="EMBL/GenBank/DDBJ databases">
        <title>Porphyromonadaceae bacterium OUH 334697 = ATCC BAA-2682 = DSM 28341 draft genome.</title>
        <authorList>
            <person name="Sydenham T.V."/>
            <person name="Hasman H."/>
            <person name="Justesen U.S."/>
        </authorList>
    </citation>
    <scope>NUCLEOTIDE SEQUENCE [LARGE SCALE GENOMIC DNA]</scope>
    <source>
        <strain evidence="9 11">OUH 334697</strain>
    </source>
</reference>
<comment type="subcellular location">
    <subcellularLocation>
        <location evidence="1">Membrane</location>
        <topology evidence="1">Multi-pass membrane protein</topology>
    </subcellularLocation>
</comment>
<dbReference type="PANTHER" id="PTHR23511">
    <property type="entry name" value="SYNAPTIC VESICLE GLYCOPROTEIN 2"/>
    <property type="match status" value="1"/>
</dbReference>
<evidence type="ECO:0000313" key="10">
    <source>
        <dbReference type="EMBL" id="KIO44787.1"/>
    </source>
</evidence>
<dbReference type="OrthoDB" id="9787026at2"/>
<feature type="transmembrane region" description="Helical" evidence="7">
    <location>
        <begin position="49"/>
        <end position="72"/>
    </location>
</feature>
<organism evidence="10 12">
    <name type="scientific">Sanguibacteroides justesenii</name>
    <dbReference type="NCBI Taxonomy" id="1547597"/>
    <lineage>
        <taxon>Bacteria</taxon>
        <taxon>Pseudomonadati</taxon>
        <taxon>Bacteroidota</taxon>
        <taxon>Bacteroidia</taxon>
        <taxon>Bacteroidales</taxon>
        <taxon>Porphyromonadaceae</taxon>
        <taxon>Sanguibacteroides</taxon>
    </lineage>
</organism>
<name>A0A0C3NF65_9PORP</name>
<dbReference type="Proteomes" id="UP000031980">
    <property type="component" value="Unassembled WGS sequence"/>
</dbReference>
<keyword evidence="12" id="KW-1185">Reference proteome</keyword>
<proteinExistence type="inferred from homology"/>
<evidence type="ECO:0000256" key="4">
    <source>
        <dbReference type="ARBA" id="ARBA00022692"/>
    </source>
</evidence>
<feature type="transmembrane region" description="Helical" evidence="7">
    <location>
        <begin position="355"/>
        <end position="378"/>
    </location>
</feature>
<dbReference type="EMBL" id="JPIT01000032">
    <property type="protein sequence ID" value="KIO43072.1"/>
    <property type="molecule type" value="Genomic_DNA"/>
</dbReference>
<dbReference type="Pfam" id="PF00083">
    <property type="entry name" value="Sugar_tr"/>
    <property type="match status" value="1"/>
</dbReference>
<accession>A0A0C3NF65</accession>
<keyword evidence="4 7" id="KW-0812">Transmembrane</keyword>
<feature type="transmembrane region" description="Helical" evidence="7">
    <location>
        <begin position="266"/>
        <end position="286"/>
    </location>
</feature>
<feature type="transmembrane region" description="Helical" evidence="7">
    <location>
        <begin position="298"/>
        <end position="319"/>
    </location>
</feature>